<reference evidence="3" key="1">
    <citation type="journal article" date="2020" name="Nature">
        <title>Giant virus diversity and host interactions through global metagenomics.</title>
        <authorList>
            <person name="Schulz F."/>
            <person name="Roux S."/>
            <person name="Paez-Espino D."/>
            <person name="Jungbluth S."/>
            <person name="Walsh D.A."/>
            <person name="Denef V.J."/>
            <person name="McMahon K.D."/>
            <person name="Konstantinidis K.T."/>
            <person name="Eloe-Fadrosh E.A."/>
            <person name="Kyrpides N.C."/>
            <person name="Woyke T."/>
        </authorList>
    </citation>
    <scope>NUCLEOTIDE SEQUENCE</scope>
    <source>
        <strain evidence="3">GVMAG-M-3300023179-2</strain>
    </source>
</reference>
<accession>A0A6C0EE58</accession>
<proteinExistence type="predicted"/>
<feature type="domain" description="DUF3627" evidence="2">
    <location>
        <begin position="231"/>
        <end position="313"/>
    </location>
</feature>
<dbReference type="AlphaFoldDB" id="A0A6C0EE58"/>
<name>A0A6C0EE58_9ZZZZ</name>
<evidence type="ECO:0000256" key="1">
    <source>
        <dbReference type="SAM" id="Coils"/>
    </source>
</evidence>
<evidence type="ECO:0000259" key="2">
    <source>
        <dbReference type="Pfam" id="PF12299"/>
    </source>
</evidence>
<dbReference type="InterPro" id="IPR022549">
    <property type="entry name" value="DUF3627"/>
</dbReference>
<evidence type="ECO:0000313" key="3">
    <source>
        <dbReference type="EMBL" id="QHT26683.1"/>
    </source>
</evidence>
<organism evidence="3">
    <name type="scientific">viral metagenome</name>
    <dbReference type="NCBI Taxonomy" id="1070528"/>
    <lineage>
        <taxon>unclassified sequences</taxon>
        <taxon>metagenomes</taxon>
        <taxon>organismal metagenomes</taxon>
    </lineage>
</organism>
<dbReference type="Pfam" id="PF12299">
    <property type="entry name" value="DUF3627"/>
    <property type="match status" value="1"/>
</dbReference>
<sequence length="347" mass="41410">MVQYTTIQEYINYLIENQINISVIDFVKEINKLKYNIDISFIDEFIELVSKDDCCIHHNMLEKYGILTLKKGSTDIKRILEQNEFEENDDFKLRNVAEFKNSNGGRGNKNEYFLHPRSFKICLMRSLKTRKYAKYYLLLEECIKYFNDYQIELNKKYIIKLKEKNKENKIVIKEKDDKIDKLEKLMIKANIKLDKVLDKLDETTNMLEDSKEELELTNEKLDNTDKTLIQVAKKLDIAVEDRVIKTKKSTTLEYFIIMKNNTMEYKYYIIRGQKRYINKKKEQLEGFTQIKILECVPNAAILWNLMKEKIKNKIDCCGNKLNLININESEFLSKVNEIYNNRKEVNL</sequence>
<feature type="coiled-coil region" evidence="1">
    <location>
        <begin position="172"/>
        <end position="227"/>
    </location>
</feature>
<dbReference type="EMBL" id="MN739800">
    <property type="protein sequence ID" value="QHT26683.1"/>
    <property type="molecule type" value="Genomic_DNA"/>
</dbReference>
<keyword evidence="1" id="KW-0175">Coiled coil</keyword>
<protein>
    <recommendedName>
        <fullName evidence="2">DUF3627 domain-containing protein</fullName>
    </recommendedName>
</protein>